<comment type="catalytic activity">
    <reaction evidence="5">
        <text>L-methionyl-tRNA(fMet) + (6R)-10-formyltetrahydrofolate = N-formyl-L-methionyl-tRNA(fMet) + (6S)-5,6,7,8-tetrahydrofolate + H(+)</text>
        <dbReference type="Rhea" id="RHEA:24380"/>
        <dbReference type="Rhea" id="RHEA-COMP:9952"/>
        <dbReference type="Rhea" id="RHEA-COMP:9953"/>
        <dbReference type="ChEBI" id="CHEBI:15378"/>
        <dbReference type="ChEBI" id="CHEBI:57453"/>
        <dbReference type="ChEBI" id="CHEBI:78530"/>
        <dbReference type="ChEBI" id="CHEBI:78844"/>
        <dbReference type="ChEBI" id="CHEBI:195366"/>
        <dbReference type="EC" id="2.1.2.9"/>
    </reaction>
</comment>
<dbReference type="InterPro" id="IPR002376">
    <property type="entry name" value="Formyl_transf_N"/>
</dbReference>
<evidence type="ECO:0000259" key="6">
    <source>
        <dbReference type="Pfam" id="PF00551"/>
    </source>
</evidence>
<dbReference type="EC" id="2.1.2.9" evidence="2 5"/>
<feature type="domain" description="Formyl transferase C-terminal" evidence="7">
    <location>
        <begin position="210"/>
        <end position="306"/>
    </location>
</feature>
<gene>
    <name evidence="5" type="primary">fmt</name>
    <name evidence="8" type="ORF">COZ78_00705</name>
</gene>
<dbReference type="PANTHER" id="PTHR11138:SF5">
    <property type="entry name" value="METHIONYL-TRNA FORMYLTRANSFERASE, MITOCHONDRIAL"/>
    <property type="match status" value="1"/>
</dbReference>
<dbReference type="Gene3D" id="3.40.50.12230">
    <property type="match status" value="1"/>
</dbReference>
<dbReference type="InterPro" id="IPR036477">
    <property type="entry name" value="Formyl_transf_N_sf"/>
</dbReference>
<dbReference type="Pfam" id="PF02911">
    <property type="entry name" value="Formyl_trans_C"/>
    <property type="match status" value="1"/>
</dbReference>
<comment type="function">
    <text evidence="5">Attaches a formyl group to the free amino group of methionyl-tRNA(fMet). The formyl group appears to play a dual role in the initiator identity of N-formylmethionyl-tRNA by promoting its recognition by IF2 and preventing the misappropriation of this tRNA by the elongation apparatus.</text>
</comment>
<dbReference type="Pfam" id="PF00551">
    <property type="entry name" value="Formyl_trans_N"/>
    <property type="match status" value="1"/>
</dbReference>
<evidence type="ECO:0000313" key="9">
    <source>
        <dbReference type="Proteomes" id="UP000230505"/>
    </source>
</evidence>
<comment type="caution">
    <text evidence="8">The sequence shown here is derived from an EMBL/GenBank/DDBJ whole genome shotgun (WGS) entry which is preliminary data.</text>
</comment>
<proteinExistence type="inferred from homology"/>
<evidence type="ECO:0000259" key="7">
    <source>
        <dbReference type="Pfam" id="PF02911"/>
    </source>
</evidence>
<keyword evidence="3 5" id="KW-0808">Transferase</keyword>
<evidence type="ECO:0000256" key="1">
    <source>
        <dbReference type="ARBA" id="ARBA00010699"/>
    </source>
</evidence>
<dbReference type="InterPro" id="IPR005794">
    <property type="entry name" value="Fmt"/>
</dbReference>
<dbReference type="InterPro" id="IPR041711">
    <property type="entry name" value="Met-tRNA-FMT_N"/>
</dbReference>
<dbReference type="InterPro" id="IPR044135">
    <property type="entry name" value="Met-tRNA-FMT_C"/>
</dbReference>
<sequence length="315" mass="34669">MTAIMKKFRIIFIGTSEFGLPAFQALTREPDFEIVLAVTQPDKPVGRKQLLVASPIKQAAEKLGLTVLQPERLIDIREKIALLKPDLIVVIAYAQLLPEAILNIPKFGCLNLHGSLLPKYRGAAVIAAALLNRDAQTGLTVIKMDKGLDTGPILAQTKIDIAPDETAGSLYDKLSALSPDFLVNAIKKYLAGKIRPAAQDEARASYVKILTKADGLINWSKPAAELERFIRAMTPWPNAWTWWRGKQVKILAAQNQPIEINSYKPGKTFKYNTGLAVQCGRDALIIKKLQLEGKNELASVEFLRGQKDFMGSVLG</sequence>
<feature type="binding site" evidence="5">
    <location>
        <begin position="115"/>
        <end position="118"/>
    </location>
    <ligand>
        <name>(6S)-5,6,7,8-tetrahydrofolate</name>
        <dbReference type="ChEBI" id="CHEBI:57453"/>
    </ligand>
</feature>
<dbReference type="GO" id="GO:0004479">
    <property type="term" value="F:methionyl-tRNA formyltransferase activity"/>
    <property type="evidence" value="ECO:0007669"/>
    <property type="project" value="UniProtKB-UniRule"/>
</dbReference>
<dbReference type="PROSITE" id="PS00373">
    <property type="entry name" value="GART"/>
    <property type="match status" value="1"/>
</dbReference>
<dbReference type="EMBL" id="PFHV01000019">
    <property type="protein sequence ID" value="PIX03363.1"/>
    <property type="molecule type" value="Genomic_DNA"/>
</dbReference>
<dbReference type="InterPro" id="IPR005793">
    <property type="entry name" value="Formyl_trans_C"/>
</dbReference>
<dbReference type="InterPro" id="IPR001555">
    <property type="entry name" value="GART_AS"/>
</dbReference>
<dbReference type="NCBIfam" id="TIGR00460">
    <property type="entry name" value="fmt"/>
    <property type="match status" value="1"/>
</dbReference>
<organism evidence="8 9">
    <name type="scientific">bacterium (Candidatus Gribaldobacteria) CG_4_8_14_3_um_filter_42_11</name>
    <dbReference type="NCBI Taxonomy" id="2014267"/>
    <lineage>
        <taxon>Bacteria</taxon>
        <taxon>Candidatus Gribaldobacteria</taxon>
    </lineage>
</organism>
<dbReference type="CDD" id="cd08704">
    <property type="entry name" value="Met_tRNA_FMT_C"/>
    <property type="match status" value="1"/>
</dbReference>
<dbReference type="Proteomes" id="UP000230505">
    <property type="component" value="Unassembled WGS sequence"/>
</dbReference>
<reference evidence="9" key="1">
    <citation type="submission" date="2017-09" db="EMBL/GenBank/DDBJ databases">
        <title>Depth-based differentiation of microbial function through sediment-hosted aquifers and enrichment of novel symbionts in the deep terrestrial subsurface.</title>
        <authorList>
            <person name="Probst A.J."/>
            <person name="Ladd B."/>
            <person name="Jarett J.K."/>
            <person name="Geller-Mcgrath D.E."/>
            <person name="Sieber C.M.K."/>
            <person name="Emerson J.B."/>
            <person name="Anantharaman K."/>
            <person name="Thomas B.C."/>
            <person name="Malmstrom R."/>
            <person name="Stieglmeier M."/>
            <person name="Klingl A."/>
            <person name="Woyke T."/>
            <person name="Ryan C.M."/>
            <person name="Banfield J.F."/>
        </authorList>
    </citation>
    <scope>NUCLEOTIDE SEQUENCE [LARGE SCALE GENOMIC DNA]</scope>
</reference>
<evidence type="ECO:0000256" key="3">
    <source>
        <dbReference type="ARBA" id="ARBA00022679"/>
    </source>
</evidence>
<dbReference type="AlphaFoldDB" id="A0A2M7IYV5"/>
<accession>A0A2M7IYV5</accession>
<evidence type="ECO:0000313" key="8">
    <source>
        <dbReference type="EMBL" id="PIX03363.1"/>
    </source>
</evidence>
<dbReference type="SUPFAM" id="SSF50486">
    <property type="entry name" value="FMT C-terminal domain-like"/>
    <property type="match status" value="1"/>
</dbReference>
<dbReference type="GO" id="GO:0005829">
    <property type="term" value="C:cytosol"/>
    <property type="evidence" value="ECO:0007669"/>
    <property type="project" value="TreeGrafter"/>
</dbReference>
<evidence type="ECO:0000256" key="2">
    <source>
        <dbReference type="ARBA" id="ARBA00012261"/>
    </source>
</evidence>
<evidence type="ECO:0000256" key="4">
    <source>
        <dbReference type="ARBA" id="ARBA00022917"/>
    </source>
</evidence>
<evidence type="ECO:0000256" key="5">
    <source>
        <dbReference type="HAMAP-Rule" id="MF_00182"/>
    </source>
</evidence>
<dbReference type="SUPFAM" id="SSF53328">
    <property type="entry name" value="Formyltransferase"/>
    <property type="match status" value="1"/>
</dbReference>
<dbReference type="InterPro" id="IPR011034">
    <property type="entry name" value="Formyl_transferase-like_C_sf"/>
</dbReference>
<feature type="domain" description="Formyl transferase N-terminal" evidence="6">
    <location>
        <begin position="9"/>
        <end position="186"/>
    </location>
</feature>
<dbReference type="HAMAP" id="MF_00182">
    <property type="entry name" value="Formyl_trans"/>
    <property type="match status" value="1"/>
</dbReference>
<name>A0A2M7IYV5_9BACT</name>
<comment type="similarity">
    <text evidence="1 5">Belongs to the Fmt family.</text>
</comment>
<protein>
    <recommendedName>
        <fullName evidence="2 5">Methionyl-tRNA formyltransferase</fullName>
        <ecNumber evidence="2 5">2.1.2.9</ecNumber>
    </recommendedName>
</protein>
<dbReference type="PANTHER" id="PTHR11138">
    <property type="entry name" value="METHIONYL-TRNA FORMYLTRANSFERASE"/>
    <property type="match status" value="1"/>
</dbReference>
<keyword evidence="4 5" id="KW-0648">Protein biosynthesis</keyword>
<dbReference type="CDD" id="cd08646">
    <property type="entry name" value="FMT_core_Met-tRNA-FMT_N"/>
    <property type="match status" value="1"/>
</dbReference>